<sequence length="68" mass="7174">MIIKKIALPLSVLCVLAFAFFPASCTVKSSEKAAQEAADALAMPFAPIDFDKAEAANEGLQKESETGK</sequence>
<evidence type="ECO:0000313" key="4">
    <source>
        <dbReference type="Proteomes" id="UP000016412"/>
    </source>
</evidence>
<keyword evidence="1" id="KW-0732">Signal</keyword>
<dbReference type="Proteomes" id="UP000016412">
    <property type="component" value="Unassembled WGS sequence"/>
</dbReference>
<dbReference type="Proteomes" id="UP000016646">
    <property type="component" value="Unassembled WGS sequence"/>
</dbReference>
<dbReference type="RefSeq" id="WP_021331165.1">
    <property type="nucleotide sequence ID" value="NZ_AUZJ01000055.1"/>
</dbReference>
<evidence type="ECO:0000313" key="3">
    <source>
        <dbReference type="EMBL" id="ERK03435.1"/>
    </source>
</evidence>
<name>U2MP39_TRESO</name>
<organism evidence="2 4">
    <name type="scientific">Treponema socranskii subsp. socranskii VPI DR56BR1116 = ATCC 35536</name>
    <dbReference type="NCBI Taxonomy" id="1125725"/>
    <lineage>
        <taxon>Bacteria</taxon>
        <taxon>Pseudomonadati</taxon>
        <taxon>Spirochaetota</taxon>
        <taxon>Spirochaetia</taxon>
        <taxon>Spirochaetales</taxon>
        <taxon>Treponemataceae</taxon>
        <taxon>Treponema</taxon>
    </lineage>
</organism>
<comment type="caution">
    <text evidence="2">The sequence shown here is derived from an EMBL/GenBank/DDBJ whole genome shotgun (WGS) entry which is preliminary data.</text>
</comment>
<proteinExistence type="predicted"/>
<feature type="signal peptide" evidence="1">
    <location>
        <begin position="1"/>
        <end position="25"/>
    </location>
</feature>
<accession>U2MP39</accession>
<dbReference type="AlphaFoldDB" id="U2MP39"/>
<evidence type="ECO:0008006" key="6">
    <source>
        <dbReference type="Google" id="ProtNLM"/>
    </source>
</evidence>
<evidence type="ECO:0000313" key="2">
    <source>
        <dbReference type="EMBL" id="ERF59888.1"/>
    </source>
</evidence>
<dbReference type="PATRIC" id="fig|1125725.3.peg.2160"/>
<protein>
    <recommendedName>
        <fullName evidence="6">Lipoprotein</fullName>
    </recommendedName>
</protein>
<dbReference type="EMBL" id="AUZJ01000055">
    <property type="protein sequence ID" value="ERF59888.1"/>
    <property type="molecule type" value="Genomic_DNA"/>
</dbReference>
<feature type="chain" id="PRO_5004631338" description="Lipoprotein" evidence="1">
    <location>
        <begin position="26"/>
        <end position="68"/>
    </location>
</feature>
<evidence type="ECO:0000313" key="5">
    <source>
        <dbReference type="Proteomes" id="UP000016646"/>
    </source>
</evidence>
<keyword evidence="5" id="KW-1185">Reference proteome</keyword>
<evidence type="ECO:0000256" key="1">
    <source>
        <dbReference type="SAM" id="SignalP"/>
    </source>
</evidence>
<dbReference type="EMBL" id="AVQI01000033">
    <property type="protein sequence ID" value="ERK03435.1"/>
    <property type="molecule type" value="Genomic_DNA"/>
</dbReference>
<gene>
    <name evidence="3" type="ORF">HMPREF0860_2085</name>
    <name evidence="2" type="ORF">HMPREF1325_0667</name>
</gene>
<reference evidence="4 5" key="1">
    <citation type="submission" date="2013-08" db="EMBL/GenBank/DDBJ databases">
        <authorList>
            <person name="Durkin A.S."/>
            <person name="Haft D.R."/>
            <person name="McCorrison J."/>
            <person name="Torralba M."/>
            <person name="Gillis M."/>
            <person name="Haft D.H."/>
            <person name="Methe B."/>
            <person name="Sutton G."/>
            <person name="Nelson K.E."/>
        </authorList>
    </citation>
    <scope>NUCLEOTIDE SEQUENCE [LARGE SCALE GENOMIC DNA]</scope>
    <source>
        <strain evidence="3 5">ATCC 35536</strain>
        <strain evidence="2 4">VPI DR56BR1116</strain>
    </source>
</reference>